<reference evidence="1 2" key="1">
    <citation type="submission" date="2016-06" db="EMBL/GenBank/DDBJ databases">
        <title>The Draft Genome Sequence and Annotation of the Desert Woodrat Neotoma lepida.</title>
        <authorList>
            <person name="Campbell M."/>
            <person name="Oakeson K.F."/>
            <person name="Yandell M."/>
            <person name="Halpert J.R."/>
            <person name="Dearing D."/>
        </authorList>
    </citation>
    <scope>NUCLEOTIDE SEQUENCE [LARGE SCALE GENOMIC DNA]</scope>
    <source>
        <strain evidence="1">417</strain>
        <tissue evidence="1">Liver</tissue>
    </source>
</reference>
<dbReference type="OrthoDB" id="9393833at2759"/>
<dbReference type="InterPro" id="IPR027413">
    <property type="entry name" value="GROEL-like_equatorial_sf"/>
</dbReference>
<protein>
    <submittedName>
        <fullName evidence="1">Uncharacterized protein</fullName>
    </submittedName>
</protein>
<dbReference type="InterPro" id="IPR042619">
    <property type="entry name" value="BBS10"/>
</dbReference>
<dbReference type="GO" id="GO:0051131">
    <property type="term" value="P:chaperone-mediated protein complex assembly"/>
    <property type="evidence" value="ECO:0007669"/>
    <property type="project" value="InterPro"/>
</dbReference>
<accession>A0A1A6GDK5</accession>
<name>A0A1A6GDK5_NEOLE</name>
<dbReference type="Gene3D" id="1.10.560.10">
    <property type="entry name" value="GroEL-like equatorial domain"/>
    <property type="match status" value="1"/>
</dbReference>
<dbReference type="PANTHER" id="PTHR14667">
    <property type="entry name" value="BARDET-BIEDL SYNDROME 10 PROTEIN"/>
    <property type="match status" value="1"/>
</dbReference>
<dbReference type="STRING" id="56216.A0A1A6GDK5"/>
<gene>
    <name evidence="1" type="ORF">A6R68_07528</name>
</gene>
<comment type="caution">
    <text evidence="1">The sequence shown here is derived from an EMBL/GenBank/DDBJ whole genome shotgun (WGS) entry which is preliminary data.</text>
</comment>
<proteinExistence type="predicted"/>
<dbReference type="Proteomes" id="UP000092124">
    <property type="component" value="Unassembled WGS sequence"/>
</dbReference>
<dbReference type="AlphaFoldDB" id="A0A1A6GDK5"/>
<keyword evidence="2" id="KW-1185">Reference proteome</keyword>
<organism evidence="1 2">
    <name type="scientific">Neotoma lepida</name>
    <name type="common">Desert woodrat</name>
    <dbReference type="NCBI Taxonomy" id="56216"/>
    <lineage>
        <taxon>Eukaryota</taxon>
        <taxon>Metazoa</taxon>
        <taxon>Chordata</taxon>
        <taxon>Craniata</taxon>
        <taxon>Vertebrata</taxon>
        <taxon>Euteleostomi</taxon>
        <taxon>Mammalia</taxon>
        <taxon>Eutheria</taxon>
        <taxon>Euarchontoglires</taxon>
        <taxon>Glires</taxon>
        <taxon>Rodentia</taxon>
        <taxon>Myomorpha</taxon>
        <taxon>Muroidea</taxon>
        <taxon>Cricetidae</taxon>
        <taxon>Neotominae</taxon>
        <taxon>Neotoma</taxon>
    </lineage>
</organism>
<sequence>MCSRSGSRGPGSMASLGSLGSVTAALRVAEVLETIANRCVGPEGGQVLCTKATGEVLLSRDGGRLLEALHLEHPLARW</sequence>
<dbReference type="EMBL" id="LZPO01097655">
    <property type="protein sequence ID" value="OBS63934.1"/>
    <property type="molecule type" value="Genomic_DNA"/>
</dbReference>
<dbReference type="PANTHER" id="PTHR14667:SF2">
    <property type="entry name" value="BARDET-BIEDL SYNDROME 10 PROTEIN"/>
    <property type="match status" value="1"/>
</dbReference>
<evidence type="ECO:0000313" key="2">
    <source>
        <dbReference type="Proteomes" id="UP000092124"/>
    </source>
</evidence>
<evidence type="ECO:0000313" key="1">
    <source>
        <dbReference type="EMBL" id="OBS63934.1"/>
    </source>
</evidence>
<dbReference type="SUPFAM" id="SSF48592">
    <property type="entry name" value="GroEL equatorial domain-like"/>
    <property type="match status" value="1"/>
</dbReference>